<protein>
    <submittedName>
        <fullName evidence="3">Phage protein</fullName>
    </submittedName>
</protein>
<dbReference type="EMBL" id="CP031843">
    <property type="protein sequence ID" value="QEE08717.1"/>
    <property type="molecule type" value="Genomic_DNA"/>
</dbReference>
<reference evidence="3 4" key="1">
    <citation type="journal article" date="2020" name="Int. J. Syst. Evol. Microbiol.">
        <title>Bartonella kosoyi sp. nov. and Bartonella krasnovii sp. nov., two novel species closely related to the zoonotic Bartonella elizabethae, isolated from black rats and wild desert rodent-fleas.</title>
        <authorList>
            <person name="Gutierrez R."/>
            <person name="Shalit T."/>
            <person name="Markus B."/>
            <person name="Yuan C."/>
            <person name="Nachum-Biala Y."/>
            <person name="Elad D."/>
            <person name="Harrus S."/>
        </authorList>
    </citation>
    <scope>NUCLEOTIDE SEQUENCE [LARGE SCALE GENOMIC DNA]</scope>
    <source>
        <strain evidence="3 4">Tel Aviv</strain>
    </source>
</reference>
<evidence type="ECO:0000259" key="2">
    <source>
        <dbReference type="Pfam" id="PF07484"/>
    </source>
</evidence>
<proteinExistence type="predicted"/>
<feature type="region of interest" description="Disordered" evidence="1">
    <location>
        <begin position="251"/>
        <end position="273"/>
    </location>
</feature>
<sequence length="377" mass="42031">MSTIYDWSLSASENGGADNLINWSEGQHPNTVNNSARFMMQRIREHLFDTGGMLEGIVTVDDKQKTSAIRLQSPSHFLEYKNGISLCFKAKGKNVGATTIALNNLAGKPVYKATDTGLLALTGGEIQDGSLYTVIYDEDITGWQILNPTREKVSSLKRLPSGFIGPFAMERLPEGWLVCDGRAYLRSSYRALFEAIGTTWGQGDGATTFNVPDFRGMFLRGMDYERNLDPWRSFASQQGCSLKAHEHFIGPESSGDHSSRKRRDVSSSQAPLRRRKRAIDEECLGLDGDALASCNKEFDQIAGSPQVEAPFWFTDKDKPPRLPWFIRSPFANFLYYSTPIKEGVHDRAHHEHHLMAESVGGVETRPVNVSIVYGIKT</sequence>
<dbReference type="RefSeq" id="WP_120100697.1">
    <property type="nucleotide sequence ID" value="NZ_CP031843.2"/>
</dbReference>
<name>A0A5B9CX43_9HYPH</name>
<dbReference type="Proteomes" id="UP000321940">
    <property type="component" value="Chromosome"/>
</dbReference>
<dbReference type="InterPro" id="IPR011083">
    <property type="entry name" value="Phage_tail_collar_dom"/>
</dbReference>
<dbReference type="Gene3D" id="3.90.1340.10">
    <property type="entry name" value="Phage tail collar domain"/>
    <property type="match status" value="1"/>
</dbReference>
<dbReference type="AlphaFoldDB" id="A0A5B9CX43"/>
<accession>A0A5B9CX43</accession>
<dbReference type="SUPFAM" id="SSF88874">
    <property type="entry name" value="Receptor-binding domain of short tail fibre protein gp12"/>
    <property type="match status" value="1"/>
</dbReference>
<feature type="domain" description="Phage tail collar" evidence="2">
    <location>
        <begin position="162"/>
        <end position="218"/>
    </location>
</feature>
<organism evidence="3 4">
    <name type="scientific">Bartonella kosoyi</name>
    <dbReference type="NCBI Taxonomy" id="2133959"/>
    <lineage>
        <taxon>Bacteria</taxon>
        <taxon>Pseudomonadati</taxon>
        <taxon>Pseudomonadota</taxon>
        <taxon>Alphaproteobacteria</taxon>
        <taxon>Hyphomicrobiales</taxon>
        <taxon>Bartonellaceae</taxon>
        <taxon>Bartonella</taxon>
    </lineage>
</organism>
<dbReference type="KEGG" id="bky:D1093_03480"/>
<evidence type="ECO:0000256" key="1">
    <source>
        <dbReference type="SAM" id="MobiDB-lite"/>
    </source>
</evidence>
<keyword evidence="4" id="KW-1185">Reference proteome</keyword>
<evidence type="ECO:0000313" key="3">
    <source>
        <dbReference type="EMBL" id="QEE08717.1"/>
    </source>
</evidence>
<dbReference type="Pfam" id="PF07484">
    <property type="entry name" value="Collar"/>
    <property type="match status" value="1"/>
</dbReference>
<gene>
    <name evidence="3" type="ORF">D1093_03480</name>
</gene>
<evidence type="ECO:0000313" key="4">
    <source>
        <dbReference type="Proteomes" id="UP000321940"/>
    </source>
</evidence>
<dbReference type="InterPro" id="IPR037053">
    <property type="entry name" value="Phage_tail_collar_dom_sf"/>
</dbReference>